<comment type="caution">
    <text evidence="4">The sequence shown here is derived from an EMBL/GenBank/DDBJ whole genome shotgun (WGS) entry which is preliminary data.</text>
</comment>
<dbReference type="InterPro" id="IPR003033">
    <property type="entry name" value="SCP2_sterol-bd_dom"/>
</dbReference>
<dbReference type="Pfam" id="PF02036">
    <property type="entry name" value="SCP2"/>
    <property type="match status" value="1"/>
</dbReference>
<dbReference type="Gene3D" id="3.30.1050.10">
    <property type="entry name" value="SCP2 sterol-binding domain"/>
    <property type="match status" value="1"/>
</dbReference>
<protein>
    <submittedName>
        <fullName evidence="4">Class II Aldolase and Adducin N-terminal domain protein</fullName>
    </submittedName>
</protein>
<dbReference type="PANTHER" id="PTHR22789">
    <property type="entry name" value="FUCULOSE PHOSPHATE ALDOLASE"/>
    <property type="match status" value="1"/>
</dbReference>
<dbReference type="GO" id="GO:0019323">
    <property type="term" value="P:pentose catabolic process"/>
    <property type="evidence" value="ECO:0007669"/>
    <property type="project" value="TreeGrafter"/>
</dbReference>
<feature type="domain" description="Class II aldolase/adducin N-terminal" evidence="3">
    <location>
        <begin position="157"/>
        <end position="333"/>
    </location>
</feature>
<dbReference type="GO" id="GO:0016832">
    <property type="term" value="F:aldehyde-lyase activity"/>
    <property type="evidence" value="ECO:0007669"/>
    <property type="project" value="TreeGrafter"/>
</dbReference>
<evidence type="ECO:0000256" key="1">
    <source>
        <dbReference type="ARBA" id="ARBA00022723"/>
    </source>
</evidence>
<evidence type="ECO:0000313" key="5">
    <source>
        <dbReference type="Proteomes" id="UP000189229"/>
    </source>
</evidence>
<dbReference type="PANTHER" id="PTHR22789:SF0">
    <property type="entry name" value="3-OXO-TETRONATE 4-PHOSPHATE DECARBOXYLASE-RELATED"/>
    <property type="match status" value="1"/>
</dbReference>
<accession>A0A1V3WYP7</accession>
<dbReference type="GO" id="GO:0005829">
    <property type="term" value="C:cytosol"/>
    <property type="evidence" value="ECO:0007669"/>
    <property type="project" value="TreeGrafter"/>
</dbReference>
<dbReference type="SUPFAM" id="SSF55718">
    <property type="entry name" value="SCP-like"/>
    <property type="match status" value="1"/>
</dbReference>
<sequence>MRRILKGFVERITHDEALSAFAAGKSVTLHFTLTDLELAFFLQLQGGEITADLGDPAAPADVELRMRAEILDGMFTGRVNPMQAAMGGRLSFSGDTAKAMTLQNMQDDLARLYQESREEAGDPGDLAAIPDATAAGPAAAATIAAPAPIGSAGDLRDTLLQTVHELYVAELITATGGNVSVRIPGTDQLWITPSQMFKGDLRPEILVRLDLDGHVLDPGAPSPSSERMMHCLVYRARPDAQAVVHAHAPHATMLVNTGLPFLPVSTEAAFFGDIPRVPFIMPGTDELARAVAEAIRDGWAVLMQNHGILVAGRSLRRAADMVEIIDRSAEIILGCYAVGKEPTTLPGDVVEMLQKMGDLMA</sequence>
<proteinExistence type="predicted"/>
<dbReference type="Gene3D" id="3.40.225.10">
    <property type="entry name" value="Class II aldolase/adducin N-terminal domain"/>
    <property type="match status" value="1"/>
</dbReference>
<dbReference type="SUPFAM" id="SSF53639">
    <property type="entry name" value="AraD/HMP-PK domain-like"/>
    <property type="match status" value="1"/>
</dbReference>
<dbReference type="EMBL" id="MVBM01000005">
    <property type="protein sequence ID" value="OOK72059.1"/>
    <property type="molecule type" value="Genomic_DNA"/>
</dbReference>
<dbReference type="SMART" id="SM01007">
    <property type="entry name" value="Aldolase_II"/>
    <property type="match status" value="1"/>
</dbReference>
<dbReference type="InterPro" id="IPR050197">
    <property type="entry name" value="Aldolase_class_II_sugar_metab"/>
</dbReference>
<evidence type="ECO:0000259" key="3">
    <source>
        <dbReference type="SMART" id="SM01007"/>
    </source>
</evidence>
<evidence type="ECO:0000256" key="2">
    <source>
        <dbReference type="ARBA" id="ARBA00023239"/>
    </source>
</evidence>
<reference evidence="4 5" key="1">
    <citation type="submission" date="2017-02" db="EMBL/GenBank/DDBJ databases">
        <title>Complete genome sequences of Mycobacterium kansasii strains isolated from rhesus macaques.</title>
        <authorList>
            <person name="Panda A."/>
            <person name="Nagaraj S."/>
            <person name="Zhao X."/>
            <person name="Tettelin H."/>
            <person name="Detolla L.J."/>
        </authorList>
    </citation>
    <scope>NUCLEOTIDE SEQUENCE [LARGE SCALE GENOMIC DNA]</scope>
    <source>
        <strain evidence="4 5">11-3813</strain>
    </source>
</reference>
<dbReference type="Pfam" id="PF00596">
    <property type="entry name" value="Aldolase_II"/>
    <property type="match status" value="1"/>
</dbReference>
<organism evidence="4 5">
    <name type="scientific">Mycobacterium kansasii</name>
    <dbReference type="NCBI Taxonomy" id="1768"/>
    <lineage>
        <taxon>Bacteria</taxon>
        <taxon>Bacillati</taxon>
        <taxon>Actinomycetota</taxon>
        <taxon>Actinomycetes</taxon>
        <taxon>Mycobacteriales</taxon>
        <taxon>Mycobacteriaceae</taxon>
        <taxon>Mycobacterium</taxon>
    </lineage>
</organism>
<dbReference type="AlphaFoldDB" id="A0A1V3WYP7"/>
<dbReference type="GO" id="GO:0046872">
    <property type="term" value="F:metal ion binding"/>
    <property type="evidence" value="ECO:0007669"/>
    <property type="project" value="UniProtKB-KW"/>
</dbReference>
<keyword evidence="2" id="KW-0456">Lyase</keyword>
<evidence type="ECO:0000313" key="4">
    <source>
        <dbReference type="EMBL" id="OOK72059.1"/>
    </source>
</evidence>
<name>A0A1V3WYP7_MYCKA</name>
<dbReference type="InterPro" id="IPR036409">
    <property type="entry name" value="Aldolase_II/adducin_N_sf"/>
</dbReference>
<dbReference type="InterPro" id="IPR036527">
    <property type="entry name" value="SCP2_sterol-bd_dom_sf"/>
</dbReference>
<dbReference type="Proteomes" id="UP000189229">
    <property type="component" value="Unassembled WGS sequence"/>
</dbReference>
<gene>
    <name evidence="4" type="ORF">BZL30_5575</name>
</gene>
<keyword evidence="1" id="KW-0479">Metal-binding</keyword>
<dbReference type="InterPro" id="IPR001303">
    <property type="entry name" value="Aldolase_II/adducin_N"/>
</dbReference>